<keyword evidence="2" id="KW-1185">Reference proteome</keyword>
<dbReference type="InterPro" id="IPR018154">
    <property type="entry name" value="TLV/ENV_coat_polyprotein"/>
</dbReference>
<reference evidence="1 2" key="1">
    <citation type="submission" date="2019-09" db="EMBL/GenBank/DDBJ databases">
        <title>Bird 10,000 Genomes (B10K) Project - Family phase.</title>
        <authorList>
            <person name="Zhang G."/>
        </authorList>
    </citation>
    <scope>NUCLEOTIDE SEQUENCE [LARGE SCALE GENOMIC DNA]</scope>
    <source>
        <strain evidence="1">B10K-DU-002-46</strain>
        <tissue evidence="1">Muscle</tissue>
    </source>
</reference>
<comment type="caution">
    <text evidence="1">The sequence shown here is derived from an EMBL/GenBank/DDBJ whole genome shotgun (WGS) entry which is preliminary data.</text>
</comment>
<name>A0A7L1Z3J5_9PASS</name>
<dbReference type="AlphaFoldDB" id="A0A7L1Z3J5"/>
<accession>A0A7L1Z3J5</accession>
<organism evidence="1 2">
    <name type="scientific">Scytalopus superciliaris</name>
    <dbReference type="NCBI Taxonomy" id="312124"/>
    <lineage>
        <taxon>Eukaryota</taxon>
        <taxon>Metazoa</taxon>
        <taxon>Chordata</taxon>
        <taxon>Craniata</taxon>
        <taxon>Vertebrata</taxon>
        <taxon>Euteleostomi</taxon>
        <taxon>Archelosauria</taxon>
        <taxon>Archosauria</taxon>
        <taxon>Dinosauria</taxon>
        <taxon>Saurischia</taxon>
        <taxon>Theropoda</taxon>
        <taxon>Coelurosauria</taxon>
        <taxon>Aves</taxon>
        <taxon>Neognathae</taxon>
        <taxon>Neoaves</taxon>
        <taxon>Telluraves</taxon>
        <taxon>Australaves</taxon>
        <taxon>Passeriformes</taxon>
        <taxon>Rhinocryptidae</taxon>
        <taxon>Scytalopus</taxon>
    </lineage>
</organism>
<proteinExistence type="predicted"/>
<evidence type="ECO:0000313" key="2">
    <source>
        <dbReference type="Proteomes" id="UP000580825"/>
    </source>
</evidence>
<feature type="non-terminal residue" evidence="1">
    <location>
        <position position="1"/>
    </location>
</feature>
<gene>
    <name evidence="1" type="primary">Env1_2</name>
    <name evidence="1" type="ORF">SCYSUP_R15487</name>
</gene>
<evidence type="ECO:0000313" key="1">
    <source>
        <dbReference type="EMBL" id="NXP29547.1"/>
    </source>
</evidence>
<dbReference type="Pfam" id="PF00429">
    <property type="entry name" value="TLV_coat"/>
    <property type="match status" value="1"/>
</dbReference>
<dbReference type="EMBL" id="VXBX01009672">
    <property type="protein sequence ID" value="NXP29547.1"/>
    <property type="molecule type" value="Genomic_DNA"/>
</dbReference>
<feature type="non-terminal residue" evidence="1">
    <location>
        <position position="94"/>
    </location>
</feature>
<sequence length="94" mass="10723">VISPINDTRKKPKTKDTLWTMMEASYQVLNKTNPNLTEACWLCYGVKPPYYEALGMPFKARRLNGSNPSQCSWERDTTWGLTIEHITGRGRCVG</sequence>
<protein>
    <submittedName>
        <fullName evidence="1">ENV1 protein</fullName>
    </submittedName>
</protein>
<dbReference type="Proteomes" id="UP000580825">
    <property type="component" value="Unassembled WGS sequence"/>
</dbReference>